<dbReference type="GO" id="GO:0000160">
    <property type="term" value="P:phosphorelay signal transduction system"/>
    <property type="evidence" value="ECO:0007669"/>
    <property type="project" value="InterPro"/>
</dbReference>
<evidence type="ECO:0000259" key="2">
    <source>
        <dbReference type="PROSITE" id="PS50110"/>
    </source>
</evidence>
<dbReference type="PROSITE" id="PS50110">
    <property type="entry name" value="RESPONSE_REGULATORY"/>
    <property type="match status" value="1"/>
</dbReference>
<name>A0A9N8NA70_9BURK</name>
<dbReference type="SUPFAM" id="SSF52172">
    <property type="entry name" value="CheY-like"/>
    <property type="match status" value="1"/>
</dbReference>
<keyword evidence="1" id="KW-0597">Phosphoprotein</keyword>
<dbReference type="Proteomes" id="UP000675121">
    <property type="component" value="Unassembled WGS sequence"/>
</dbReference>
<evidence type="ECO:0000256" key="1">
    <source>
        <dbReference type="PROSITE-ProRule" id="PRU00169"/>
    </source>
</evidence>
<keyword evidence="4" id="KW-1185">Reference proteome</keyword>
<dbReference type="Gene3D" id="3.40.50.2300">
    <property type="match status" value="1"/>
</dbReference>
<feature type="modified residue" description="4-aspartylphosphate" evidence="1">
    <location>
        <position position="52"/>
    </location>
</feature>
<dbReference type="Pfam" id="PF00072">
    <property type="entry name" value="Response_reg"/>
    <property type="match status" value="1"/>
</dbReference>
<dbReference type="InterPro" id="IPR001789">
    <property type="entry name" value="Sig_transdc_resp-reg_receiver"/>
</dbReference>
<reference evidence="3" key="1">
    <citation type="submission" date="2021-02" db="EMBL/GenBank/DDBJ databases">
        <authorList>
            <person name="Vanwijnsberghe S."/>
        </authorList>
    </citation>
    <scope>NUCLEOTIDE SEQUENCE</scope>
    <source>
        <strain evidence="3">R-70211</strain>
    </source>
</reference>
<proteinExistence type="predicted"/>
<comment type="caution">
    <text evidence="3">The sequence shown here is derived from an EMBL/GenBank/DDBJ whole genome shotgun (WGS) entry which is preliminary data.</text>
</comment>
<organism evidence="3 4">
    <name type="scientific">Paraburkholderia domus</name>
    <dbReference type="NCBI Taxonomy" id="2793075"/>
    <lineage>
        <taxon>Bacteria</taxon>
        <taxon>Pseudomonadati</taxon>
        <taxon>Pseudomonadota</taxon>
        <taxon>Betaproteobacteria</taxon>
        <taxon>Burkholderiales</taxon>
        <taxon>Burkholderiaceae</taxon>
        <taxon>Paraburkholderia</taxon>
    </lineage>
</organism>
<evidence type="ECO:0000313" key="3">
    <source>
        <dbReference type="EMBL" id="CAE6968502.1"/>
    </source>
</evidence>
<dbReference type="AlphaFoldDB" id="A0A9N8NA70"/>
<dbReference type="RefSeq" id="WP_201139605.1">
    <property type="nucleotide sequence ID" value="NZ_CAJNAS010000047.1"/>
</dbReference>
<dbReference type="EMBL" id="CAJNAS010000047">
    <property type="protein sequence ID" value="CAE6968502.1"/>
    <property type="molecule type" value="Genomic_DNA"/>
</dbReference>
<sequence>MHILIIEDNLLKRQKVVDFLGENIRSTFSEAASFNTGLRLALAEKYDLIVLDMSMPTFDRTESAHGGRFRVLAGKEIVSRLARAGKLAPVVILTGYKDFSVDSQSMNIDEINSSLKMFGDSYRGYIMFDATNSVWKQQLLSIVQEIAA</sequence>
<feature type="domain" description="Response regulatory" evidence="2">
    <location>
        <begin position="2"/>
        <end position="131"/>
    </location>
</feature>
<evidence type="ECO:0000313" key="4">
    <source>
        <dbReference type="Proteomes" id="UP000675121"/>
    </source>
</evidence>
<dbReference type="InterPro" id="IPR011006">
    <property type="entry name" value="CheY-like_superfamily"/>
</dbReference>
<accession>A0A9N8NA70</accession>
<gene>
    <name evidence="3" type="ORF">R70211_07601</name>
</gene>
<protein>
    <recommendedName>
        <fullName evidence="2">Response regulatory domain-containing protein</fullName>
    </recommendedName>
</protein>